<dbReference type="Proteomes" id="UP000432350">
    <property type="component" value="Unassembled WGS sequence"/>
</dbReference>
<proteinExistence type="predicted"/>
<gene>
    <name evidence="1" type="ORF">SPHINGO8BC_50950</name>
</gene>
<sequence length="43" mass="4926">MVYTYIDENFAQYSVSVTYRLHPANSALHCAGSRLTLYKIEAK</sequence>
<protein>
    <submittedName>
        <fullName evidence="1">Uncharacterized protein</fullName>
    </submittedName>
</protein>
<reference evidence="1 2" key="1">
    <citation type="submission" date="2019-10" db="EMBL/GenBank/DDBJ databases">
        <authorList>
            <person name="Karimi E."/>
        </authorList>
    </citation>
    <scope>NUCLEOTIDE SEQUENCE [LARGE SCALE GENOMIC DNA]</scope>
    <source>
        <strain evidence="1">Sphingobacterium sp. 8BC</strain>
    </source>
</reference>
<name>A0A654CLY0_SPHMU</name>
<evidence type="ECO:0000313" key="1">
    <source>
        <dbReference type="EMBL" id="VXC93011.1"/>
    </source>
</evidence>
<evidence type="ECO:0000313" key="2">
    <source>
        <dbReference type="Proteomes" id="UP000432350"/>
    </source>
</evidence>
<dbReference type="EMBL" id="CABWMV010000024">
    <property type="protein sequence ID" value="VXC93011.1"/>
    <property type="molecule type" value="Genomic_DNA"/>
</dbReference>
<accession>A0A654CLY0</accession>
<dbReference type="AlphaFoldDB" id="A0A654CLY0"/>
<organism evidence="1 2">
    <name type="scientific">Sphingobacterium multivorum</name>
    <dbReference type="NCBI Taxonomy" id="28454"/>
    <lineage>
        <taxon>Bacteria</taxon>
        <taxon>Pseudomonadati</taxon>
        <taxon>Bacteroidota</taxon>
        <taxon>Sphingobacteriia</taxon>
        <taxon>Sphingobacteriales</taxon>
        <taxon>Sphingobacteriaceae</taxon>
        <taxon>Sphingobacterium</taxon>
    </lineage>
</organism>